<feature type="non-terminal residue" evidence="1">
    <location>
        <position position="1"/>
    </location>
</feature>
<proteinExistence type="predicted"/>
<evidence type="ECO:0000313" key="1">
    <source>
        <dbReference type="EMBL" id="KKR13763.1"/>
    </source>
</evidence>
<dbReference type="EMBL" id="LBWS01000038">
    <property type="protein sequence ID" value="KKR13763.1"/>
    <property type="molecule type" value="Genomic_DNA"/>
</dbReference>
<reference evidence="1 2" key="1">
    <citation type="journal article" date="2015" name="Nature">
        <title>rRNA introns, odd ribosomes, and small enigmatic genomes across a large radiation of phyla.</title>
        <authorList>
            <person name="Brown C.T."/>
            <person name="Hug L.A."/>
            <person name="Thomas B.C."/>
            <person name="Sharon I."/>
            <person name="Castelle C.J."/>
            <person name="Singh A."/>
            <person name="Wilkins M.J."/>
            <person name="Williams K.H."/>
            <person name="Banfield J.F."/>
        </authorList>
    </citation>
    <scope>NUCLEOTIDE SEQUENCE [LARGE SCALE GENOMIC DNA]</scope>
</reference>
<comment type="caution">
    <text evidence="1">The sequence shown here is derived from an EMBL/GenBank/DDBJ whole genome shotgun (WGS) entry which is preliminary data.</text>
</comment>
<evidence type="ECO:0000313" key="2">
    <source>
        <dbReference type="Proteomes" id="UP000034048"/>
    </source>
</evidence>
<name>A0A0G0NE43_9BACT</name>
<protein>
    <submittedName>
        <fullName evidence="1">Transcriptional regulator</fullName>
    </submittedName>
</protein>
<dbReference type="AlphaFoldDB" id="A0A0G0NE43"/>
<organism evidence="1 2">
    <name type="scientific">Candidatus Falkowbacteria bacterium GW2011_GWA2_39_24</name>
    <dbReference type="NCBI Taxonomy" id="1618634"/>
    <lineage>
        <taxon>Bacteria</taxon>
        <taxon>Candidatus Falkowiibacteriota</taxon>
    </lineage>
</organism>
<dbReference type="Proteomes" id="UP000034048">
    <property type="component" value="Unassembled WGS sequence"/>
</dbReference>
<gene>
    <name evidence="1" type="ORF">UT42_C0038G0001</name>
</gene>
<accession>A0A0G0NE43</accession>
<sequence length="99" mass="11718">YEKDFTKELRKVGNIRIMILTGLFMNDLESDIDLFLVGSFNKVKLAKVVKDLEKDLVREVNYAAMTEEEFRYRREIADIFLYKIIDNPKIVVIDELEIL</sequence>